<name>A0AAD0AAS9_9BIFI</name>
<accession>A0AAD0AAS9</accession>
<protein>
    <submittedName>
        <fullName evidence="2">Uncharacterized protein</fullName>
    </submittedName>
</protein>
<dbReference type="EMBL" id="CP017696">
    <property type="protein sequence ID" value="ATO41927.1"/>
    <property type="molecule type" value="Genomic_DNA"/>
</dbReference>
<dbReference type="AlphaFoldDB" id="A0AAD0AAS9"/>
<sequence length="358" mass="39269">MRLRETFREAWRNINSGMSQFLSTLFILTCVIAACAGIDGRQVMSIEQEARTYRSSLSNVYVIKAEQQIEPAACLALPQNTGIEAAGGLRKATPIRLTLSKASPLNTYEVSQSFLTVITGGKQSSATTGGIWLSQALADKFFLHIGSQVDTTAGSMKLAGIYQWPEDGRDTRLGFAALVPVITPSAYDECWASVWPPKSISRILNQALQYSETSSNAQTEQINYTMGDKFDPNSEFTSRLTRPLIFAPLLLCFVFGIVLCRRRKLENSGYLHAGEPKSSMVLRLMIEYGLCTLMAVCLTLSISIIVLKIIRVTDISGVLVASLLPTICSTIFGMTMGTAVGACSIKEKSLFKHFKDRD</sequence>
<feature type="transmembrane region" description="Helical" evidence="1">
    <location>
        <begin position="281"/>
        <end position="307"/>
    </location>
</feature>
<dbReference type="RefSeq" id="WP_015022585.1">
    <property type="nucleotide sequence ID" value="NZ_CP017696.1"/>
</dbReference>
<feature type="transmembrane region" description="Helical" evidence="1">
    <location>
        <begin position="240"/>
        <end position="260"/>
    </location>
</feature>
<proteinExistence type="predicted"/>
<evidence type="ECO:0000313" key="2">
    <source>
        <dbReference type="EMBL" id="ATO41927.1"/>
    </source>
</evidence>
<gene>
    <name evidence="2" type="ORF">BA20089_07210</name>
</gene>
<keyword evidence="1" id="KW-1133">Transmembrane helix</keyword>
<evidence type="ECO:0000313" key="3">
    <source>
        <dbReference type="Proteomes" id="UP000224056"/>
    </source>
</evidence>
<keyword evidence="1" id="KW-0812">Transmembrane</keyword>
<dbReference type="PROSITE" id="PS51257">
    <property type="entry name" value="PROKAR_LIPOPROTEIN"/>
    <property type="match status" value="1"/>
</dbReference>
<feature type="transmembrane region" description="Helical" evidence="1">
    <location>
        <begin position="319"/>
        <end position="345"/>
    </location>
</feature>
<reference evidence="2 3" key="1">
    <citation type="submission" date="2016-10" db="EMBL/GenBank/DDBJ databases">
        <title>The whole genome sequencing and assembly of B. asteroides DSM 20089 strain.</title>
        <authorList>
            <person name="Lee Y.-J."/>
            <person name="Park M.-K."/>
            <person name="Yi H."/>
            <person name="Bahn Y.-S."/>
            <person name="Kim J.F."/>
            <person name="Lee D.-W."/>
        </authorList>
    </citation>
    <scope>NUCLEOTIDE SEQUENCE [LARGE SCALE GENOMIC DNA]</scope>
    <source>
        <strain evidence="2 3">DSM 20089</strain>
    </source>
</reference>
<dbReference type="GeneID" id="93051168"/>
<evidence type="ECO:0000256" key="1">
    <source>
        <dbReference type="SAM" id="Phobius"/>
    </source>
</evidence>
<keyword evidence="1" id="KW-0472">Membrane</keyword>
<dbReference type="Proteomes" id="UP000224056">
    <property type="component" value="Chromosome"/>
</dbReference>
<organism evidence="2 3">
    <name type="scientific">Bifidobacterium asteroides DSM 20089</name>
    <dbReference type="NCBI Taxonomy" id="1437594"/>
    <lineage>
        <taxon>Bacteria</taxon>
        <taxon>Bacillati</taxon>
        <taxon>Actinomycetota</taxon>
        <taxon>Actinomycetes</taxon>
        <taxon>Bifidobacteriales</taxon>
        <taxon>Bifidobacteriaceae</taxon>
        <taxon>Bifidobacterium</taxon>
    </lineage>
</organism>